<reference evidence="3" key="1">
    <citation type="submission" date="2018-06" db="EMBL/GenBank/DDBJ databases">
        <authorList>
            <person name="Zhirakovskaya E."/>
        </authorList>
    </citation>
    <scope>NUCLEOTIDE SEQUENCE</scope>
</reference>
<feature type="compositionally biased region" description="Polar residues" evidence="1">
    <location>
        <begin position="31"/>
        <end position="50"/>
    </location>
</feature>
<dbReference type="Gene3D" id="3.30.750.140">
    <property type="match status" value="1"/>
</dbReference>
<feature type="compositionally biased region" description="Acidic residues" evidence="1">
    <location>
        <begin position="546"/>
        <end position="555"/>
    </location>
</feature>
<feature type="compositionally biased region" description="Basic and acidic residues" evidence="1">
    <location>
        <begin position="74"/>
        <end position="94"/>
    </location>
</feature>
<protein>
    <recommendedName>
        <fullName evidence="2">Flagellar hook-length control protein-like C-terminal domain-containing protein</fullName>
    </recommendedName>
</protein>
<feature type="compositionally biased region" description="Polar residues" evidence="1">
    <location>
        <begin position="510"/>
        <end position="520"/>
    </location>
</feature>
<dbReference type="Pfam" id="PF02120">
    <property type="entry name" value="Flg_hook"/>
    <property type="match status" value="1"/>
</dbReference>
<dbReference type="AlphaFoldDB" id="A0A3B1E7L6"/>
<feature type="compositionally biased region" description="Low complexity" evidence="1">
    <location>
        <begin position="521"/>
        <end position="536"/>
    </location>
</feature>
<evidence type="ECO:0000256" key="1">
    <source>
        <dbReference type="SAM" id="MobiDB-lite"/>
    </source>
</evidence>
<proteinExistence type="predicted"/>
<evidence type="ECO:0000313" key="3">
    <source>
        <dbReference type="EMBL" id="VAX39817.1"/>
    </source>
</evidence>
<dbReference type="InterPro" id="IPR038610">
    <property type="entry name" value="FliK-like_C_sf"/>
</dbReference>
<sequence>MPSPNFSSQIDSTPYTPPVTVDAISIGKENVTGQDSGNRSKYIDQLNNAIQQQKPSRKSSQKKKPSTEQTARPVPEKRAPESKTSVESKIESKPKPTTPKTAEETPQPTSQNNTENVEQTEIQQADSVTTNENEEVVSTELEEQNLFNIQSKDETITLAPPVNIEELFQQEVLPEDSQEKPIDPLISNLDPVIPPTGLVAALQLAETNSLEITPQRVESSEEIEISSETSPETEAILINVEQTSSVTEPLTLQNNVEGGEEEKVIPEPTVPKNNVTEPEVNREAVTVENRSGNNVSLQTIESSVEPIEEKSNVLQEDENQKTQNLTNQETQPQENQTVQQPVTKVNVEPSISPVDLKDDASPTPTFEQEAIQVTRKTKGISVSEKLDSQSETSTLPPPSTPFSEVLTEGVTANTGKNAISTQAESIRDQTISAVELAVEQGESLSIRLTPPELGTIQIQLTIEEGAISARLEVQTPEAQTALLQHLQTLQKTLQQNGAPVKNITVQLTPQTAEDQASGDRNQSGEQQTSQEQNEQDQQTDRNQQEQENEEKEENDSNQLNIAA</sequence>
<accession>A0A3B1E7L6</accession>
<feature type="region of interest" description="Disordered" evidence="1">
    <location>
        <begin position="510"/>
        <end position="563"/>
    </location>
</feature>
<feature type="compositionally biased region" description="Low complexity" evidence="1">
    <location>
        <begin position="98"/>
        <end position="109"/>
    </location>
</feature>
<name>A0A3B1E7L6_9ZZZZ</name>
<evidence type="ECO:0000259" key="2">
    <source>
        <dbReference type="Pfam" id="PF02120"/>
    </source>
</evidence>
<feature type="region of interest" description="Disordered" evidence="1">
    <location>
        <begin position="297"/>
        <end position="340"/>
    </location>
</feature>
<feature type="region of interest" description="Disordered" evidence="1">
    <location>
        <begin position="26"/>
        <end position="138"/>
    </location>
</feature>
<feature type="compositionally biased region" description="Polar residues" evidence="1">
    <location>
        <begin position="110"/>
        <end position="127"/>
    </location>
</feature>
<feature type="region of interest" description="Disordered" evidence="1">
    <location>
        <begin position="378"/>
        <end position="403"/>
    </location>
</feature>
<organism evidence="3">
    <name type="scientific">hydrothermal vent metagenome</name>
    <dbReference type="NCBI Taxonomy" id="652676"/>
    <lineage>
        <taxon>unclassified sequences</taxon>
        <taxon>metagenomes</taxon>
        <taxon>ecological metagenomes</taxon>
    </lineage>
</organism>
<feature type="compositionally biased region" description="Low complexity" evidence="1">
    <location>
        <begin position="322"/>
        <end position="340"/>
    </location>
</feature>
<dbReference type="CDD" id="cd17470">
    <property type="entry name" value="T3SS_Flik_C"/>
    <property type="match status" value="1"/>
</dbReference>
<gene>
    <name evidence="3" type="ORF">MNBD_PLANCTO02-2800</name>
</gene>
<feature type="region of interest" description="Disordered" evidence="1">
    <location>
        <begin position="256"/>
        <end position="275"/>
    </location>
</feature>
<dbReference type="EMBL" id="UOGL01000372">
    <property type="protein sequence ID" value="VAX39817.1"/>
    <property type="molecule type" value="Genomic_DNA"/>
</dbReference>
<feature type="compositionally biased region" description="Basic residues" evidence="1">
    <location>
        <begin position="55"/>
        <end position="64"/>
    </location>
</feature>
<feature type="domain" description="Flagellar hook-length control protein-like C-terminal" evidence="2">
    <location>
        <begin position="439"/>
        <end position="510"/>
    </location>
</feature>
<dbReference type="InterPro" id="IPR021136">
    <property type="entry name" value="Flagellar_hook_control-like_C"/>
</dbReference>